<comment type="subunit">
    <text evidence="2">Monomer.</text>
</comment>
<dbReference type="Proteomes" id="UP000598271">
    <property type="component" value="Unassembled WGS sequence"/>
</dbReference>
<dbReference type="RefSeq" id="WP_189567274.1">
    <property type="nucleotide sequence ID" value="NZ_BMXF01000005.1"/>
</dbReference>
<comment type="cofactor">
    <cofactor evidence="1">
        <name>Ca(2+)</name>
        <dbReference type="ChEBI" id="CHEBI:29108"/>
    </cofactor>
</comment>
<name>A0A8J3D735_9BACT</name>
<sequence>MKKQLAILLCLSLGFPVPDYPSATISNGLITAKLHLPDANNGYYRGTRFDWSGVMPDLQYKGHRYFDVWNTRPYTPTLHDAITGPVEEFTAVGIDEVPVGGAFLKIGVGGLVKPDDGSYTFTKNYEIKNPGKWKVKSKKDRVDFTHKISDVNGYGYEYHKMVKLTRDKPELVLEHSLKNTGSKTIETSTYNHNFFVIDGEPTGPNIETTFPFETSAEGKGFGTIVEARGRQVVYNRELEEKENIITLSLEGFKNTPDDYRIHIKNTKTGAGVKIDGDRPLEKIVFWACRTTSCPEPYIKLSVKPGETVRWNIRYAFEVESEK</sequence>
<gene>
    <name evidence="4" type="ORF">GCM10007390_43270</name>
</gene>
<keyword evidence="3" id="KW-0106">Calcium</keyword>
<dbReference type="InterPro" id="IPR014718">
    <property type="entry name" value="GH-type_carb-bd"/>
</dbReference>
<organism evidence="4 5">
    <name type="scientific">Persicitalea jodogahamensis</name>
    <dbReference type="NCBI Taxonomy" id="402147"/>
    <lineage>
        <taxon>Bacteria</taxon>
        <taxon>Pseudomonadati</taxon>
        <taxon>Bacteroidota</taxon>
        <taxon>Cytophagia</taxon>
        <taxon>Cytophagales</taxon>
        <taxon>Spirosomataceae</taxon>
        <taxon>Persicitalea</taxon>
    </lineage>
</organism>
<protein>
    <submittedName>
        <fullName evidence="4">Uncharacterized protein</fullName>
    </submittedName>
</protein>
<proteinExistence type="predicted"/>
<evidence type="ECO:0000313" key="4">
    <source>
        <dbReference type="EMBL" id="GHB83521.1"/>
    </source>
</evidence>
<reference evidence="4 5" key="1">
    <citation type="journal article" date="2014" name="Int. J. Syst. Evol. Microbiol.">
        <title>Complete genome sequence of Corynebacterium casei LMG S-19264T (=DSM 44701T), isolated from a smear-ripened cheese.</title>
        <authorList>
            <consortium name="US DOE Joint Genome Institute (JGI-PGF)"/>
            <person name="Walter F."/>
            <person name="Albersmeier A."/>
            <person name="Kalinowski J."/>
            <person name="Ruckert C."/>
        </authorList>
    </citation>
    <scope>NUCLEOTIDE SEQUENCE [LARGE SCALE GENOMIC DNA]</scope>
    <source>
        <strain evidence="4 5">KCTC 12866</strain>
    </source>
</reference>
<dbReference type="InterPro" id="IPR011013">
    <property type="entry name" value="Gal_mutarotase_sf_dom"/>
</dbReference>
<dbReference type="AlphaFoldDB" id="A0A8J3D735"/>
<evidence type="ECO:0000256" key="1">
    <source>
        <dbReference type="ARBA" id="ARBA00001913"/>
    </source>
</evidence>
<comment type="caution">
    <text evidence="4">The sequence shown here is derived from an EMBL/GenBank/DDBJ whole genome shotgun (WGS) entry which is preliminary data.</text>
</comment>
<dbReference type="GO" id="GO:0030246">
    <property type="term" value="F:carbohydrate binding"/>
    <property type="evidence" value="ECO:0007669"/>
    <property type="project" value="InterPro"/>
</dbReference>
<evidence type="ECO:0000313" key="5">
    <source>
        <dbReference type="Proteomes" id="UP000598271"/>
    </source>
</evidence>
<dbReference type="EMBL" id="BMXF01000005">
    <property type="protein sequence ID" value="GHB83521.1"/>
    <property type="molecule type" value="Genomic_DNA"/>
</dbReference>
<keyword evidence="5" id="KW-1185">Reference proteome</keyword>
<dbReference type="GO" id="GO:0005975">
    <property type="term" value="P:carbohydrate metabolic process"/>
    <property type="evidence" value="ECO:0007669"/>
    <property type="project" value="InterPro"/>
</dbReference>
<dbReference type="Gene3D" id="2.70.98.10">
    <property type="match status" value="1"/>
</dbReference>
<evidence type="ECO:0000256" key="2">
    <source>
        <dbReference type="ARBA" id="ARBA00011245"/>
    </source>
</evidence>
<dbReference type="SUPFAM" id="SSF74650">
    <property type="entry name" value="Galactose mutarotase-like"/>
    <property type="match status" value="1"/>
</dbReference>
<evidence type="ECO:0000256" key="3">
    <source>
        <dbReference type="ARBA" id="ARBA00022837"/>
    </source>
</evidence>
<dbReference type="GO" id="GO:0003824">
    <property type="term" value="F:catalytic activity"/>
    <property type="evidence" value="ECO:0007669"/>
    <property type="project" value="InterPro"/>
</dbReference>
<accession>A0A8J3D735</accession>